<dbReference type="PANTHER" id="PTHR21181">
    <property type="match status" value="1"/>
</dbReference>
<keyword evidence="8" id="KW-0333">Golgi apparatus</keyword>
<evidence type="ECO:0000256" key="8">
    <source>
        <dbReference type="RuleBase" id="RU367002"/>
    </source>
</evidence>
<dbReference type="GO" id="GO:0022890">
    <property type="term" value="F:inorganic cation transmembrane transporter activity"/>
    <property type="evidence" value="ECO:0007669"/>
    <property type="project" value="TreeGrafter"/>
</dbReference>
<reference evidence="9" key="1">
    <citation type="submission" date="2015-10" db="EMBL/GenBank/DDBJ databases">
        <title>EvidentialGene: Evidence-directed Construction of Complete mRNA Transcriptomes without Genomes.</title>
        <authorList>
            <person name="Gilbert D.G."/>
        </authorList>
    </citation>
    <scope>NUCLEOTIDE SEQUENCE</scope>
</reference>
<keyword evidence="4 8" id="KW-0812">Transmembrane</keyword>
<dbReference type="GO" id="GO:0072546">
    <property type="term" value="C:EMC complex"/>
    <property type="evidence" value="ECO:0007669"/>
    <property type="project" value="UniProtKB-UniRule"/>
</dbReference>
<comment type="subunit">
    <text evidence="3">Component of the ER membrane protein complex (EMC).</text>
</comment>
<accession>A0A0P6E4V5</accession>
<keyword evidence="8" id="KW-0460">Magnesium</keyword>
<name>A0A0P6E4V5_9CRUS</name>
<keyword evidence="7 8" id="KW-0472">Membrane</keyword>
<feature type="transmembrane region" description="Helical" evidence="8">
    <location>
        <begin position="21"/>
        <end position="45"/>
    </location>
</feature>
<keyword evidence="5 8" id="KW-0256">Endoplasmic reticulum</keyword>
<evidence type="ECO:0000256" key="3">
    <source>
        <dbReference type="ARBA" id="ARBA00011276"/>
    </source>
</evidence>
<dbReference type="PANTHER" id="PTHR21181:SF7">
    <property type="entry name" value="ER MEMBRANE PROTEIN COMPLEX SUBUNIT 5"/>
    <property type="match status" value="1"/>
</dbReference>
<dbReference type="InterPro" id="IPR018937">
    <property type="entry name" value="MMgT"/>
</dbReference>
<comment type="subcellular location">
    <subcellularLocation>
        <location evidence="1">Endoplasmic reticulum membrane</location>
        <topology evidence="1">Multi-pass membrane protein</topology>
    </subcellularLocation>
    <subcellularLocation>
        <location evidence="8">Golgi apparatus membrane</location>
        <topology evidence="8">Multi-pass membrane protein</topology>
    </subcellularLocation>
    <subcellularLocation>
        <location evidence="8">Early endosome membrane</location>
        <topology evidence="8">Multi-pass membrane protein</topology>
    </subcellularLocation>
</comment>
<evidence type="ECO:0000256" key="4">
    <source>
        <dbReference type="ARBA" id="ARBA00022692"/>
    </source>
</evidence>
<keyword evidence="8" id="KW-0813">Transport</keyword>
<dbReference type="Pfam" id="PF10270">
    <property type="entry name" value="MMgT"/>
    <property type="match status" value="1"/>
</dbReference>
<feature type="transmembrane region" description="Helical" evidence="8">
    <location>
        <begin position="65"/>
        <end position="84"/>
    </location>
</feature>
<dbReference type="GO" id="GO:0031901">
    <property type="term" value="C:early endosome membrane"/>
    <property type="evidence" value="ECO:0007669"/>
    <property type="project" value="UniProtKB-SubCell"/>
</dbReference>
<evidence type="ECO:0000313" key="9">
    <source>
        <dbReference type="EMBL" id="JAN26910.1"/>
    </source>
</evidence>
<keyword evidence="6 8" id="KW-1133">Transmembrane helix</keyword>
<keyword evidence="8" id="KW-0967">Endosome</keyword>
<evidence type="ECO:0000256" key="2">
    <source>
        <dbReference type="ARBA" id="ARBA00006109"/>
    </source>
</evidence>
<sequence length="138" mass="15789">MIDVEQQNKLHVGVTKFPKERYIWLLSLTFLLGILLLLHAAYSAAQHRSYLRLTEQEFTSLPADIILQTIFSLLLAVYGVTMVAGDFKEIRSNIDLQKKTWKNLNNRPSFYTFNHRGHIFNPILLTRTGTGKGALEAN</sequence>
<comment type="similarity">
    <text evidence="2 8">Belongs to the membrane magnesium transporter (TC 1.A.67) family.</text>
</comment>
<evidence type="ECO:0000256" key="6">
    <source>
        <dbReference type="ARBA" id="ARBA00022989"/>
    </source>
</evidence>
<dbReference type="OrthoDB" id="44756at2759"/>
<proteinExistence type="inferred from homology"/>
<evidence type="ECO:0000256" key="1">
    <source>
        <dbReference type="ARBA" id="ARBA00004477"/>
    </source>
</evidence>
<dbReference type="GO" id="GO:0005886">
    <property type="term" value="C:plasma membrane"/>
    <property type="evidence" value="ECO:0007669"/>
    <property type="project" value="TreeGrafter"/>
</dbReference>
<evidence type="ECO:0000256" key="7">
    <source>
        <dbReference type="ARBA" id="ARBA00023136"/>
    </source>
</evidence>
<comment type="function">
    <text evidence="8">Part of the endoplasmic reticulum membrane protein complex (EMC) that enables the energy-independent insertion into endoplasmic reticulum membranes of newly synthesized membrane proteins. May be involved in Mg(2+) transport.</text>
</comment>
<dbReference type="EMBL" id="GDIQ01067827">
    <property type="protein sequence ID" value="JAN26910.1"/>
    <property type="molecule type" value="Transcribed_RNA"/>
</dbReference>
<organism evidence="9">
    <name type="scientific">Daphnia magna</name>
    <dbReference type="NCBI Taxonomy" id="35525"/>
    <lineage>
        <taxon>Eukaryota</taxon>
        <taxon>Metazoa</taxon>
        <taxon>Ecdysozoa</taxon>
        <taxon>Arthropoda</taxon>
        <taxon>Crustacea</taxon>
        <taxon>Branchiopoda</taxon>
        <taxon>Diplostraca</taxon>
        <taxon>Cladocera</taxon>
        <taxon>Anomopoda</taxon>
        <taxon>Daphniidae</taxon>
        <taxon>Daphnia</taxon>
    </lineage>
</organism>
<dbReference type="AlphaFoldDB" id="A0A0P6E4V5"/>
<protein>
    <recommendedName>
        <fullName evidence="8">Membrane magnesium transporter</fullName>
    </recommendedName>
</protein>
<dbReference type="GO" id="GO:0000139">
    <property type="term" value="C:Golgi membrane"/>
    <property type="evidence" value="ECO:0007669"/>
    <property type="project" value="UniProtKB-SubCell"/>
</dbReference>
<evidence type="ECO:0000256" key="5">
    <source>
        <dbReference type="ARBA" id="ARBA00022824"/>
    </source>
</evidence>